<organism evidence="9">
    <name type="scientific">marine metagenome</name>
    <dbReference type="NCBI Taxonomy" id="408172"/>
    <lineage>
        <taxon>unclassified sequences</taxon>
        <taxon>metagenomes</taxon>
        <taxon>ecological metagenomes</taxon>
    </lineage>
</organism>
<evidence type="ECO:0000313" key="9">
    <source>
        <dbReference type="EMBL" id="SVB36013.1"/>
    </source>
</evidence>
<feature type="transmembrane region" description="Helical" evidence="7">
    <location>
        <begin position="149"/>
        <end position="172"/>
    </location>
</feature>
<feature type="transmembrane region" description="Helical" evidence="7">
    <location>
        <begin position="116"/>
        <end position="137"/>
    </location>
</feature>
<feature type="transmembrane region" description="Helical" evidence="7">
    <location>
        <begin position="178"/>
        <end position="198"/>
    </location>
</feature>
<accession>A0A382DEE7</accession>
<evidence type="ECO:0000256" key="7">
    <source>
        <dbReference type="SAM" id="Phobius"/>
    </source>
</evidence>
<keyword evidence="6 7" id="KW-0472">Membrane</keyword>
<feature type="transmembrane region" description="Helical" evidence="7">
    <location>
        <begin position="359"/>
        <end position="378"/>
    </location>
</feature>
<gene>
    <name evidence="9" type="ORF">METZ01_LOCUS188867</name>
</gene>
<keyword evidence="5 7" id="KW-1133">Transmembrane helix</keyword>
<dbReference type="Pfam" id="PF00999">
    <property type="entry name" value="Na_H_Exchanger"/>
    <property type="match status" value="1"/>
</dbReference>
<dbReference type="GO" id="GO:0015297">
    <property type="term" value="F:antiporter activity"/>
    <property type="evidence" value="ECO:0007669"/>
    <property type="project" value="InterPro"/>
</dbReference>
<feature type="transmembrane region" description="Helical" evidence="7">
    <location>
        <begin position="218"/>
        <end position="251"/>
    </location>
</feature>
<evidence type="ECO:0000256" key="3">
    <source>
        <dbReference type="ARBA" id="ARBA00022448"/>
    </source>
</evidence>
<evidence type="ECO:0000256" key="6">
    <source>
        <dbReference type="ARBA" id="ARBA00023136"/>
    </source>
</evidence>
<comment type="similarity">
    <text evidence="2">Belongs to the monovalent cation:proton antiporter 2 (CPA2) transporter (TC 2.A.37) family.</text>
</comment>
<evidence type="ECO:0000256" key="2">
    <source>
        <dbReference type="ARBA" id="ARBA00005551"/>
    </source>
</evidence>
<dbReference type="InterPro" id="IPR006153">
    <property type="entry name" value="Cation/H_exchanger_TM"/>
</dbReference>
<dbReference type="GO" id="GO:0016020">
    <property type="term" value="C:membrane"/>
    <property type="evidence" value="ECO:0007669"/>
    <property type="project" value="UniProtKB-SubCell"/>
</dbReference>
<feature type="transmembrane region" description="Helical" evidence="7">
    <location>
        <begin position="271"/>
        <end position="289"/>
    </location>
</feature>
<feature type="transmembrane region" description="Helical" evidence="7">
    <location>
        <begin position="328"/>
        <end position="347"/>
    </location>
</feature>
<protein>
    <recommendedName>
        <fullName evidence="8">Cation/H+ exchanger transmembrane domain-containing protein</fullName>
    </recommendedName>
</protein>
<proteinExistence type="inferred from homology"/>
<evidence type="ECO:0000259" key="8">
    <source>
        <dbReference type="Pfam" id="PF00999"/>
    </source>
</evidence>
<dbReference type="PANTHER" id="PTHR42751">
    <property type="entry name" value="SODIUM/HYDROGEN EXCHANGER FAMILY/TRKA DOMAIN PROTEIN"/>
    <property type="match status" value="1"/>
</dbReference>
<sequence>MNHDIPILNDLLVVILFSLPVLFLFGRIGLSPVTGFIAAGILIGPHGLGLVSSIGSVEIAAEIGVVLLLFMVGLELSLSGMAMTPWRIYLTAVLQVLATTAVGFTAGTLLGFGSGAAVVIGFALAVSSSAIVLKGLVDKGEIQTPLGRGVVTICVVQDFAIVPMMLIVSILVGGHTDVNAIGLQVIKVTALVTVLYLFGRLILPALMNWMVEMRSREIFLLFTILILLGTIWASSLAGLSLALGAFAAGIILSENEYSAQVMAEVVPFHSLFSSLFFVSVGMLLNLEFVMLHLAPVIAVAAGVIIVKMLIILIVSTPLGISLRESLQGGFYLAQIGEFSFLLMTAALNGNLISATGFQYFIAASSLSLAVTPLIMQLAPHIAWYAHTRLTGGIKSGEDPTVMHAPRPHPAVLIVGYGV</sequence>
<dbReference type="InterPro" id="IPR038770">
    <property type="entry name" value="Na+/solute_symporter_sf"/>
</dbReference>
<name>A0A382DEE7_9ZZZZ</name>
<feature type="transmembrane region" description="Helical" evidence="7">
    <location>
        <begin position="6"/>
        <end position="26"/>
    </location>
</feature>
<dbReference type="EMBL" id="UINC01038669">
    <property type="protein sequence ID" value="SVB36013.1"/>
    <property type="molecule type" value="Genomic_DNA"/>
</dbReference>
<dbReference type="GO" id="GO:1902600">
    <property type="term" value="P:proton transmembrane transport"/>
    <property type="evidence" value="ECO:0007669"/>
    <property type="project" value="InterPro"/>
</dbReference>
<feature type="transmembrane region" description="Helical" evidence="7">
    <location>
        <begin position="59"/>
        <end position="76"/>
    </location>
</feature>
<evidence type="ECO:0000256" key="5">
    <source>
        <dbReference type="ARBA" id="ARBA00022989"/>
    </source>
</evidence>
<dbReference type="Gene3D" id="1.20.1530.20">
    <property type="match status" value="1"/>
</dbReference>
<dbReference type="PANTHER" id="PTHR42751:SF3">
    <property type="entry name" value="SODIUM_GLUTAMATE SYMPORTER"/>
    <property type="match status" value="1"/>
</dbReference>
<keyword evidence="4 7" id="KW-0812">Transmembrane</keyword>
<comment type="subcellular location">
    <subcellularLocation>
        <location evidence="1">Membrane</location>
        <topology evidence="1">Multi-pass membrane protein</topology>
    </subcellularLocation>
</comment>
<feature type="non-terminal residue" evidence="9">
    <location>
        <position position="418"/>
    </location>
</feature>
<feature type="transmembrane region" description="Helical" evidence="7">
    <location>
        <begin position="33"/>
        <end position="53"/>
    </location>
</feature>
<dbReference type="AlphaFoldDB" id="A0A382DEE7"/>
<evidence type="ECO:0000256" key="4">
    <source>
        <dbReference type="ARBA" id="ARBA00022692"/>
    </source>
</evidence>
<evidence type="ECO:0000256" key="1">
    <source>
        <dbReference type="ARBA" id="ARBA00004141"/>
    </source>
</evidence>
<feature type="domain" description="Cation/H+ exchanger transmembrane" evidence="8">
    <location>
        <begin position="15"/>
        <end position="373"/>
    </location>
</feature>
<keyword evidence="3" id="KW-0813">Transport</keyword>
<feature type="transmembrane region" description="Helical" evidence="7">
    <location>
        <begin position="296"/>
        <end position="316"/>
    </location>
</feature>
<feature type="transmembrane region" description="Helical" evidence="7">
    <location>
        <begin position="88"/>
        <end position="110"/>
    </location>
</feature>
<reference evidence="9" key="1">
    <citation type="submission" date="2018-05" db="EMBL/GenBank/DDBJ databases">
        <authorList>
            <person name="Lanie J.A."/>
            <person name="Ng W.-L."/>
            <person name="Kazmierczak K.M."/>
            <person name="Andrzejewski T.M."/>
            <person name="Davidsen T.M."/>
            <person name="Wayne K.J."/>
            <person name="Tettelin H."/>
            <person name="Glass J.I."/>
            <person name="Rusch D."/>
            <person name="Podicherti R."/>
            <person name="Tsui H.-C.T."/>
            <person name="Winkler M.E."/>
        </authorList>
    </citation>
    <scope>NUCLEOTIDE SEQUENCE</scope>
</reference>